<evidence type="ECO:0000313" key="1">
    <source>
        <dbReference type="EMBL" id="OUR83814.1"/>
    </source>
</evidence>
<evidence type="ECO:0000313" key="2">
    <source>
        <dbReference type="Proteomes" id="UP000243053"/>
    </source>
</evidence>
<organism evidence="1 2">
    <name type="scientific">Colwellia psychrerythraea</name>
    <name type="common">Vibrio psychroerythus</name>
    <dbReference type="NCBI Taxonomy" id="28229"/>
    <lineage>
        <taxon>Bacteria</taxon>
        <taxon>Pseudomonadati</taxon>
        <taxon>Pseudomonadota</taxon>
        <taxon>Gammaproteobacteria</taxon>
        <taxon>Alteromonadales</taxon>
        <taxon>Colwelliaceae</taxon>
        <taxon>Colwellia</taxon>
    </lineage>
</organism>
<proteinExistence type="predicted"/>
<gene>
    <name evidence="1" type="ORF">A9Q75_04110</name>
</gene>
<protein>
    <submittedName>
        <fullName evidence="1">Uncharacterized protein</fullName>
    </submittedName>
</protein>
<sequence>MDEVNYAAKTAYVPTMLSYNSLENVGLKTQGNLLYGILSCDTPPRISKIIGEYFPNAGTALINIIFPID</sequence>
<dbReference type="EMBL" id="MAAF01000025">
    <property type="protein sequence ID" value="OUR83814.1"/>
    <property type="molecule type" value="Genomic_DNA"/>
</dbReference>
<dbReference type="AlphaFoldDB" id="A0A1Y5ERZ3"/>
<dbReference type="Proteomes" id="UP000243053">
    <property type="component" value="Unassembled WGS sequence"/>
</dbReference>
<comment type="caution">
    <text evidence="1">The sequence shown here is derived from an EMBL/GenBank/DDBJ whole genome shotgun (WGS) entry which is preliminary data.</text>
</comment>
<accession>A0A1Y5ERZ3</accession>
<reference evidence="2" key="1">
    <citation type="journal article" date="2017" name="Proc. Natl. Acad. Sci. U.S.A.">
        <title>Simulation of Deepwater Horizon oil plume reveals substrate specialization within a complex community of hydrocarbon degraders.</title>
        <authorList>
            <person name="Hu P."/>
            <person name="Dubinsky E.A."/>
            <person name="Probst A.J."/>
            <person name="Wang J."/>
            <person name="Sieber C.M.K."/>
            <person name="Tom L.M."/>
            <person name="Gardinali P."/>
            <person name="Banfield J.F."/>
            <person name="Atlas R.M."/>
            <person name="Andersen G.L."/>
        </authorList>
    </citation>
    <scope>NUCLEOTIDE SEQUENCE [LARGE SCALE GENOMIC DNA]</scope>
</reference>
<name>A0A1Y5ERZ3_COLPS</name>